<proteinExistence type="predicted"/>
<evidence type="ECO:0000313" key="2">
    <source>
        <dbReference type="EMBL" id="QEG09300.1"/>
    </source>
</evidence>
<evidence type="ECO:0000256" key="1">
    <source>
        <dbReference type="SAM" id="Phobius"/>
    </source>
</evidence>
<keyword evidence="1" id="KW-0812">Transmembrane</keyword>
<feature type="transmembrane region" description="Helical" evidence="1">
    <location>
        <begin position="6"/>
        <end position="27"/>
    </location>
</feature>
<sequence length="176" mass="20039">MWQKTLVKYLPHLLALIFLIGAGVATYQKVKQNGFREGAVSVQEKWDAETKDYNEHIASLQKEYDAREAIHRSKNDEITHALAEANRKHDVEVATLRSDYSRRLQLSSQRSAIYQRQAEAGATECRSLASHASELDASLEEGRSLVRELRTALGLRDEQVRSLSEQIKNDRNLMSD</sequence>
<organism evidence="2 3">
    <name type="scientific">Stenotrophomonas phage Pokken</name>
    <dbReference type="NCBI Taxonomy" id="2596674"/>
    <lineage>
        <taxon>Viruses</taxon>
        <taxon>Duplodnaviria</taxon>
        <taxon>Heunggongvirae</taxon>
        <taxon>Uroviricota</taxon>
        <taxon>Caudoviricetes</taxon>
        <taxon>Schitoviridae</taxon>
        <taxon>Pokkenvirus</taxon>
        <taxon>Pokkenvirus pokken</taxon>
    </lineage>
</organism>
<name>A0A5B9NB72_9CAUD</name>
<reference evidence="3" key="1">
    <citation type="submission" date="2019-06" db="EMBL/GenBank/DDBJ databases">
        <title>The complete genome of Stenotrophomonas phage Pokken.</title>
        <authorList>
            <person name="Hayden A."/>
            <person name="Martinez N."/>
            <person name="Moreland R."/>
            <person name="Liu M."/>
            <person name="Gonzalez C.F."/>
            <person name="Ramsey J."/>
        </authorList>
    </citation>
    <scope>NUCLEOTIDE SEQUENCE [LARGE SCALE GENOMIC DNA]</scope>
</reference>
<keyword evidence="1" id="KW-0472">Membrane</keyword>
<dbReference type="EMBL" id="MN062186">
    <property type="protein sequence ID" value="QEG09300.1"/>
    <property type="molecule type" value="Genomic_DNA"/>
</dbReference>
<evidence type="ECO:0000313" key="3">
    <source>
        <dbReference type="Proteomes" id="UP000324257"/>
    </source>
</evidence>
<protein>
    <submittedName>
        <fullName evidence="2">I-spanin</fullName>
    </submittedName>
</protein>
<gene>
    <name evidence="2" type="ORF">CPT_Pokken_082</name>
</gene>
<dbReference type="Proteomes" id="UP000324257">
    <property type="component" value="Segment"/>
</dbReference>
<accession>A0A5B9NB72</accession>
<keyword evidence="1" id="KW-1133">Transmembrane helix</keyword>
<keyword evidence="3" id="KW-1185">Reference proteome</keyword>